<dbReference type="PANTHER" id="PTHR47331:SF1">
    <property type="entry name" value="GAG-LIKE PROTEIN"/>
    <property type="match status" value="1"/>
</dbReference>
<dbReference type="InterPro" id="IPR043502">
    <property type="entry name" value="DNA/RNA_pol_sf"/>
</dbReference>
<dbReference type="Pfam" id="PF05380">
    <property type="entry name" value="Peptidase_A17"/>
    <property type="match status" value="1"/>
</dbReference>
<evidence type="ECO:0000259" key="1">
    <source>
        <dbReference type="Pfam" id="PF05585"/>
    </source>
</evidence>
<dbReference type="InterPro" id="IPR008737">
    <property type="entry name" value="DUF1758"/>
</dbReference>
<sequence length="579" mass="67595">MFQRNEEQERIGPSKRKDCSTSLYNSTLTTRSKQTKETLLLCKEIKVFNPSQPQLQQNALALFDIGSQLSFISKKLSRQLKLTETETQIMRIAPFGMKEPKSCPTARIQVNVLTNESEIVPLQANIIDYLKNELQIVETSNEFQIQNLTNYWKKPDVLIGADYFFKFISLREIKELKSGHMLVQSKVGPMIVGKTIGIQESPQDDDDQALKHFKRTIIKQGGGYQVCWPWKDSKQKLSNNYGLRPGRLKNLINRLQHNSNLHSYHQILMDQLHSGIIEEVPLRDEVGVIHYLPHHEVLTPSKSTTKLRIVYDVSAHHKGFKSLNEVLYRGPVMLPNLVGVILRFRMMKIVIRANIEKAFLQLELQNEERNCTRFLWLDDIDKELTNENIKCYRFKRTTLFNSANGTEEALYKYERTKEIFGEASMNIREFLSNNEEFNERIPECDLSQTNQENFLGLKWNHERDIIRVTLKPWIGKSLTKRTILQFIASQYDPLSLLVPTMIIQHLWKENIPWDQSLNKQNEQQWINLIKKWPTNIIELPRFVMETSQLTEFHIFTDASKVAYSAAIYILNHGYQDTYS</sequence>
<evidence type="ECO:0000313" key="2">
    <source>
        <dbReference type="EMBL" id="EDP36127.1"/>
    </source>
</evidence>
<name>A8P6R6_BRUMA</name>
<feature type="domain" description="DUF1758" evidence="1">
    <location>
        <begin position="47"/>
        <end position="195"/>
    </location>
</feature>
<reference evidence="2" key="1">
    <citation type="journal article" date="2007" name="Science">
        <title>Draft genome of the filarial nematode parasite Brugia malayi.</title>
        <authorList>
            <person name="Ghedin E."/>
            <person name="Wang S."/>
            <person name="Spiro D."/>
            <person name="Caler E."/>
            <person name="Zhao Q."/>
            <person name="Crabtree J."/>
            <person name="Allen J.E."/>
            <person name="Delcher A.L."/>
            <person name="Guiliano D.B."/>
            <person name="Miranda-Saavedra D."/>
            <person name="Angiuoli S.V."/>
            <person name="Creasy T."/>
            <person name="Amedeo P."/>
            <person name="Haas B."/>
            <person name="El-Sayed N.M."/>
            <person name="Wortman J.R."/>
            <person name="Feldblyum T."/>
            <person name="Tallon L."/>
            <person name="Schatz M."/>
            <person name="Shumway M."/>
            <person name="Koo H."/>
            <person name="Salzberg S.L."/>
            <person name="Schobel S."/>
            <person name="Pertea M."/>
            <person name="Pop M."/>
            <person name="White O."/>
            <person name="Barton G.J."/>
            <person name="Carlow C.K."/>
            <person name="Crawford M.J."/>
            <person name="Daub J."/>
            <person name="Dimmic M.W."/>
            <person name="Estes C.F."/>
            <person name="Foster J.M."/>
            <person name="Ganatra M."/>
            <person name="Gregory W.F."/>
            <person name="Johnson N.M."/>
            <person name="Jin J."/>
            <person name="Komuniecki R."/>
            <person name="Korf I."/>
            <person name="Kumar S."/>
            <person name="Laney S."/>
            <person name="Li B.W."/>
            <person name="Li W."/>
            <person name="Lindblom T.H."/>
            <person name="Lustigman S."/>
            <person name="Ma D."/>
            <person name="Maina C.V."/>
            <person name="Martin D.M."/>
            <person name="McCarter J.P."/>
            <person name="McReynolds L."/>
            <person name="Mitreva M."/>
            <person name="Nutman T.B."/>
            <person name="Parkinson J."/>
            <person name="Peregrin-Alvarez J.M."/>
            <person name="Poole C."/>
            <person name="Ren Q."/>
            <person name="Saunders L."/>
            <person name="Sluder A.E."/>
            <person name="Smith K."/>
            <person name="Stanke M."/>
            <person name="Unnasch T.R."/>
            <person name="Ware J."/>
            <person name="Wei A.D."/>
            <person name="Weil G."/>
            <person name="Williams D.J."/>
            <person name="Zhang Y."/>
            <person name="Williams S.A."/>
            <person name="Fraser-Liggett C."/>
            <person name="Slatko B."/>
            <person name="Blaxter M.L."/>
            <person name="Scott A.L."/>
        </authorList>
    </citation>
    <scope>NUCLEOTIDE SEQUENCE [LARGE SCALE GENOMIC DNA]</scope>
</reference>
<dbReference type="Gene3D" id="2.40.70.10">
    <property type="entry name" value="Acid Proteases"/>
    <property type="match status" value="1"/>
</dbReference>
<gene>
    <name evidence="2" type="ORF">Bm1_17815</name>
</gene>
<dbReference type="EMBL" id="DS238765">
    <property type="protein sequence ID" value="EDP36127.1"/>
    <property type="molecule type" value="Genomic_DNA"/>
</dbReference>
<proteinExistence type="predicted"/>
<dbReference type="InterPro" id="IPR021109">
    <property type="entry name" value="Peptidase_aspartic_dom_sf"/>
</dbReference>
<accession>A8P6R6</accession>
<organism evidence="2">
    <name type="scientific">Brugia malayi</name>
    <name type="common">Filarial nematode worm</name>
    <dbReference type="NCBI Taxonomy" id="6279"/>
    <lineage>
        <taxon>Eukaryota</taxon>
        <taxon>Metazoa</taxon>
        <taxon>Ecdysozoa</taxon>
        <taxon>Nematoda</taxon>
        <taxon>Chromadorea</taxon>
        <taxon>Rhabditida</taxon>
        <taxon>Spirurina</taxon>
        <taxon>Spiruromorpha</taxon>
        <taxon>Filarioidea</taxon>
        <taxon>Onchocercidae</taxon>
        <taxon>Brugia</taxon>
    </lineage>
</organism>
<dbReference type="SUPFAM" id="SSF56672">
    <property type="entry name" value="DNA/RNA polymerases"/>
    <property type="match status" value="1"/>
</dbReference>
<dbReference type="AlphaFoldDB" id="A8P6R6"/>
<dbReference type="InterPro" id="IPR008042">
    <property type="entry name" value="Retrotrans_Pao"/>
</dbReference>
<dbReference type="PANTHER" id="PTHR47331">
    <property type="entry name" value="PHD-TYPE DOMAIN-CONTAINING PROTEIN"/>
    <property type="match status" value="1"/>
</dbReference>
<dbReference type="Pfam" id="PF05585">
    <property type="entry name" value="DUF1758"/>
    <property type="match status" value="1"/>
</dbReference>
<protein>
    <recommendedName>
        <fullName evidence="1">DUF1758 domain-containing protein</fullName>
    </recommendedName>
</protein>